<keyword evidence="3" id="KW-1185">Reference proteome</keyword>
<dbReference type="AlphaFoldDB" id="A0A1Z4MX34"/>
<feature type="transmembrane region" description="Helical" evidence="1">
    <location>
        <begin position="46"/>
        <end position="67"/>
    </location>
</feature>
<dbReference type="KEGG" id="ttq:NIES37_19290"/>
<organism evidence="2 3">
    <name type="scientific">Tolypothrix tenuis PCC 7101</name>
    <dbReference type="NCBI Taxonomy" id="231146"/>
    <lineage>
        <taxon>Bacteria</taxon>
        <taxon>Bacillati</taxon>
        <taxon>Cyanobacteriota</taxon>
        <taxon>Cyanophyceae</taxon>
        <taxon>Nostocales</taxon>
        <taxon>Tolypothrichaceae</taxon>
        <taxon>Tolypothrix</taxon>
    </lineage>
</organism>
<keyword evidence="1" id="KW-0812">Transmembrane</keyword>
<protein>
    <submittedName>
        <fullName evidence="2">Filament integrity protein</fullName>
    </submittedName>
</protein>
<evidence type="ECO:0000313" key="3">
    <source>
        <dbReference type="Proteomes" id="UP000218785"/>
    </source>
</evidence>
<feature type="transmembrane region" description="Helical" evidence="1">
    <location>
        <begin position="155"/>
        <end position="176"/>
    </location>
</feature>
<dbReference type="InterPro" id="IPR054663">
    <property type="entry name" value="FraC"/>
</dbReference>
<dbReference type="EMBL" id="AP018248">
    <property type="protein sequence ID" value="BAY97981.1"/>
    <property type="molecule type" value="Genomic_DNA"/>
</dbReference>
<evidence type="ECO:0000313" key="2">
    <source>
        <dbReference type="EMBL" id="BAY97981.1"/>
    </source>
</evidence>
<feature type="transmembrane region" description="Helical" evidence="1">
    <location>
        <begin position="12"/>
        <end position="34"/>
    </location>
</feature>
<evidence type="ECO:0000256" key="1">
    <source>
        <dbReference type="SAM" id="Phobius"/>
    </source>
</evidence>
<name>A0A1Z4MX34_9CYAN</name>
<feature type="transmembrane region" description="Helical" evidence="1">
    <location>
        <begin position="96"/>
        <end position="115"/>
    </location>
</feature>
<dbReference type="RefSeq" id="WP_096583633.1">
    <property type="nucleotide sequence ID" value="NZ_CAWNJS010000001.1"/>
</dbReference>
<reference evidence="2 3" key="1">
    <citation type="submission" date="2017-06" db="EMBL/GenBank/DDBJ databases">
        <title>Genome sequencing of cyanobaciteial culture collection at National Institute for Environmental Studies (NIES).</title>
        <authorList>
            <person name="Hirose Y."/>
            <person name="Shimura Y."/>
            <person name="Fujisawa T."/>
            <person name="Nakamura Y."/>
            <person name="Kawachi M."/>
        </authorList>
    </citation>
    <scope>NUCLEOTIDE SEQUENCE [LARGE SCALE GENOMIC DNA]</scope>
    <source>
        <strain evidence="2 3">NIES-37</strain>
    </source>
</reference>
<gene>
    <name evidence="2" type="ORF">NIES37_19290</name>
</gene>
<dbReference type="NCBIfam" id="NF045624">
    <property type="entry name" value="filament_FraC"/>
    <property type="match status" value="1"/>
</dbReference>
<dbReference type="Proteomes" id="UP000218785">
    <property type="component" value="Chromosome"/>
</dbReference>
<keyword evidence="1" id="KW-1133">Transmembrane helix</keyword>
<proteinExistence type="predicted"/>
<keyword evidence="1" id="KW-0472">Membrane</keyword>
<accession>A0A1Z4MX34</accession>
<dbReference type="Pfam" id="PF24301">
    <property type="entry name" value="FraC"/>
    <property type="match status" value="1"/>
</dbReference>
<sequence length="181" mass="21244">MFDDWTLPRVLPIGAILFDLLFLLMAISIEGYCLNRRLKFDKKTSIFYAISINLFSSVIGWVAFFVIEPMLPLQLRTELINYIFFNTVKYSNTQTIIILSAFIIFFATFIVKLFLLRGFSLLLNEEFWKKREETTSNEPPNWRKLKRYKLISNNLVSTLLIANSLSYTAITFVLLIRNKVF</sequence>